<evidence type="ECO:0000313" key="2">
    <source>
        <dbReference type="EMBL" id="KGI77483.1"/>
    </source>
</evidence>
<organism evidence="2 4">
    <name type="scientific">Oleiagrimonas soli</name>
    <dbReference type="NCBI Taxonomy" id="1543381"/>
    <lineage>
        <taxon>Bacteria</taxon>
        <taxon>Pseudomonadati</taxon>
        <taxon>Pseudomonadota</taxon>
        <taxon>Gammaproteobacteria</taxon>
        <taxon>Lysobacterales</taxon>
        <taxon>Rhodanobacteraceae</taxon>
        <taxon>Oleiagrimonas</taxon>
    </lineage>
</organism>
<protein>
    <submittedName>
        <fullName evidence="2">Uncharacterized protein</fullName>
    </submittedName>
</protein>
<gene>
    <name evidence="3" type="ORF">HNQ86_000407</name>
    <name evidence="2" type="ORF">LF63_0109040</name>
</gene>
<dbReference type="Proteomes" id="UP000029708">
    <property type="component" value="Unassembled WGS sequence"/>
</dbReference>
<evidence type="ECO:0000313" key="5">
    <source>
        <dbReference type="Proteomes" id="UP000560000"/>
    </source>
</evidence>
<dbReference type="AlphaFoldDB" id="A0A099CU52"/>
<proteinExistence type="predicted"/>
<dbReference type="HOGENOM" id="CLU_2736088_0_0_6"/>
<name>A0A099CU52_9GAMM</name>
<feature type="signal peptide" evidence="1">
    <location>
        <begin position="1"/>
        <end position="26"/>
    </location>
</feature>
<evidence type="ECO:0000313" key="3">
    <source>
        <dbReference type="EMBL" id="MBB6183062.1"/>
    </source>
</evidence>
<dbReference type="Proteomes" id="UP000560000">
    <property type="component" value="Unassembled WGS sequence"/>
</dbReference>
<reference evidence="3 5" key="2">
    <citation type="submission" date="2020-08" db="EMBL/GenBank/DDBJ databases">
        <title>Genomic Encyclopedia of Type Strains, Phase IV (KMG-IV): sequencing the most valuable type-strain genomes for metagenomic binning, comparative biology and taxonomic classification.</title>
        <authorList>
            <person name="Goeker M."/>
        </authorList>
    </citation>
    <scope>NUCLEOTIDE SEQUENCE [LARGE SCALE GENOMIC DNA]</scope>
    <source>
        <strain evidence="3 5">DSM 107085</strain>
    </source>
</reference>
<dbReference type="RefSeq" id="WP_043101156.1">
    <property type="nucleotide sequence ID" value="NZ_JACHET010000001.1"/>
</dbReference>
<comment type="caution">
    <text evidence="2">The sequence shown here is derived from an EMBL/GenBank/DDBJ whole genome shotgun (WGS) entry which is preliminary data.</text>
</comment>
<dbReference type="OrthoDB" id="9986546at2"/>
<accession>A0A099CU52</accession>
<evidence type="ECO:0000313" key="4">
    <source>
        <dbReference type="Proteomes" id="UP000029708"/>
    </source>
</evidence>
<keyword evidence="1" id="KW-0732">Signal</keyword>
<dbReference type="EMBL" id="JACHET010000001">
    <property type="protein sequence ID" value="MBB6183062.1"/>
    <property type="molecule type" value="Genomic_DNA"/>
</dbReference>
<reference evidence="2 4" key="1">
    <citation type="submission" date="2014-09" db="EMBL/GenBank/DDBJ databases">
        <title>Xanthomonadaceae 3.5X direct submission.</title>
        <authorList>
            <person name="Fang T."/>
            <person name="Wang H."/>
        </authorList>
    </citation>
    <scope>NUCLEOTIDE SEQUENCE [LARGE SCALE GENOMIC DNA]</scope>
    <source>
        <strain evidence="2 4">3.5X</strain>
    </source>
</reference>
<evidence type="ECO:0000256" key="1">
    <source>
        <dbReference type="SAM" id="SignalP"/>
    </source>
</evidence>
<feature type="chain" id="PRO_5036291020" evidence="1">
    <location>
        <begin position="27"/>
        <end position="71"/>
    </location>
</feature>
<sequence>MKKSQMILNTLAVAVIFSGAAFMTQAATRTAEGHAVKGVSTQLLPKCPVGYEYCPDLRQCVEMGTCPQSTN</sequence>
<keyword evidence="4" id="KW-1185">Reference proteome</keyword>
<dbReference type="EMBL" id="JROI01000011">
    <property type="protein sequence ID" value="KGI77483.1"/>
    <property type="molecule type" value="Genomic_DNA"/>
</dbReference>